<feature type="domain" description="Mandelate racemase/muconate lactonizing enzyme N-terminal" evidence="4">
    <location>
        <begin position="27"/>
        <end position="115"/>
    </location>
</feature>
<dbReference type="Pfam" id="PF02746">
    <property type="entry name" value="MR_MLE_N"/>
    <property type="match status" value="1"/>
</dbReference>
<dbReference type="PANTHER" id="PTHR13794:SF58">
    <property type="entry name" value="MITOCHONDRIAL ENOLASE SUPERFAMILY MEMBER 1"/>
    <property type="match status" value="1"/>
</dbReference>
<protein>
    <recommendedName>
        <fullName evidence="4">Mandelate racemase/muconate lactonizing enzyme N-terminal domain-containing protein</fullName>
    </recommendedName>
</protein>
<evidence type="ECO:0000256" key="1">
    <source>
        <dbReference type="ARBA" id="ARBA00001946"/>
    </source>
</evidence>
<gene>
    <name evidence="5" type="ORF">METZ01_LOCUS162298</name>
</gene>
<name>A0A382B756_9ZZZZ</name>
<evidence type="ECO:0000256" key="3">
    <source>
        <dbReference type="ARBA" id="ARBA00022842"/>
    </source>
</evidence>
<dbReference type="GO" id="GO:0000287">
    <property type="term" value="F:magnesium ion binding"/>
    <property type="evidence" value="ECO:0007669"/>
    <property type="project" value="TreeGrafter"/>
</dbReference>
<dbReference type="Gene3D" id="3.30.390.10">
    <property type="entry name" value="Enolase-like, N-terminal domain"/>
    <property type="match status" value="1"/>
</dbReference>
<dbReference type="EMBL" id="UINC01028447">
    <property type="protein sequence ID" value="SVB09444.1"/>
    <property type="molecule type" value="Genomic_DNA"/>
</dbReference>
<evidence type="ECO:0000313" key="5">
    <source>
        <dbReference type="EMBL" id="SVB09444.1"/>
    </source>
</evidence>
<dbReference type="GO" id="GO:0016052">
    <property type="term" value="P:carbohydrate catabolic process"/>
    <property type="evidence" value="ECO:0007669"/>
    <property type="project" value="TreeGrafter"/>
</dbReference>
<dbReference type="InterPro" id="IPR046945">
    <property type="entry name" value="RHMD-like"/>
</dbReference>
<keyword evidence="3" id="KW-0460">Magnesium</keyword>
<dbReference type="GO" id="GO:0016836">
    <property type="term" value="F:hydro-lyase activity"/>
    <property type="evidence" value="ECO:0007669"/>
    <property type="project" value="TreeGrafter"/>
</dbReference>
<evidence type="ECO:0000259" key="4">
    <source>
        <dbReference type="Pfam" id="PF02746"/>
    </source>
</evidence>
<dbReference type="AlphaFoldDB" id="A0A382B756"/>
<comment type="cofactor">
    <cofactor evidence="1">
        <name>Mg(2+)</name>
        <dbReference type="ChEBI" id="CHEBI:18420"/>
    </cofactor>
</comment>
<evidence type="ECO:0000256" key="2">
    <source>
        <dbReference type="ARBA" id="ARBA00022723"/>
    </source>
</evidence>
<dbReference type="SUPFAM" id="SSF54826">
    <property type="entry name" value="Enolase N-terminal domain-like"/>
    <property type="match status" value="1"/>
</dbReference>
<organism evidence="5">
    <name type="scientific">marine metagenome</name>
    <dbReference type="NCBI Taxonomy" id="408172"/>
    <lineage>
        <taxon>unclassified sequences</taxon>
        <taxon>metagenomes</taxon>
        <taxon>ecological metagenomes</taxon>
    </lineage>
</organism>
<accession>A0A382B756</accession>
<sequence>MKIVNVTAVYPNYQNVAPSWRTHFWQIVVRVDTDAGVSGYGYGGGGIAAVEVVNRHLSELIKGSEIDSVDDIAKLWDELYFQTIPYGRKGVAIMAISGVDLALWDLLGKAEGQPV</sequence>
<dbReference type="PANTHER" id="PTHR13794">
    <property type="entry name" value="ENOLASE SUPERFAMILY, MANDELATE RACEMASE"/>
    <property type="match status" value="1"/>
</dbReference>
<feature type="non-terminal residue" evidence="5">
    <location>
        <position position="115"/>
    </location>
</feature>
<dbReference type="InterPro" id="IPR029017">
    <property type="entry name" value="Enolase-like_N"/>
</dbReference>
<proteinExistence type="predicted"/>
<reference evidence="5" key="1">
    <citation type="submission" date="2018-05" db="EMBL/GenBank/DDBJ databases">
        <authorList>
            <person name="Lanie J.A."/>
            <person name="Ng W.-L."/>
            <person name="Kazmierczak K.M."/>
            <person name="Andrzejewski T.M."/>
            <person name="Davidsen T.M."/>
            <person name="Wayne K.J."/>
            <person name="Tettelin H."/>
            <person name="Glass J.I."/>
            <person name="Rusch D."/>
            <person name="Podicherti R."/>
            <person name="Tsui H.-C.T."/>
            <person name="Winkler M.E."/>
        </authorList>
    </citation>
    <scope>NUCLEOTIDE SEQUENCE</scope>
</reference>
<dbReference type="InterPro" id="IPR013341">
    <property type="entry name" value="Mandelate_racemase_N_dom"/>
</dbReference>
<keyword evidence="2" id="KW-0479">Metal-binding</keyword>